<sequence length="71" mass="8219">MGKKKSKKISDSAYLKLQEMITDGLDSVLESMNEVLKNYPYPEKKAGTKEKPPIIFIEKDKDKNKEEKKKD</sequence>
<gene>
    <name evidence="2" type="ORF">F3B90_20640</name>
</gene>
<reference evidence="2 3" key="1">
    <citation type="journal article" date="2019" name="Nat. Med.">
        <title>A library of human gut bacterial isolates paired with longitudinal multiomics data enables mechanistic microbiome research.</title>
        <authorList>
            <person name="Poyet M."/>
            <person name="Groussin M."/>
            <person name="Gibbons S.M."/>
            <person name="Avila-Pacheco J."/>
            <person name="Jiang X."/>
            <person name="Kearney S.M."/>
            <person name="Perrotta A.R."/>
            <person name="Berdy B."/>
            <person name="Zhao S."/>
            <person name="Lieberman T.D."/>
            <person name="Swanson P.K."/>
            <person name="Smith M."/>
            <person name="Roesemann S."/>
            <person name="Alexander J.E."/>
            <person name="Rich S.A."/>
            <person name="Livny J."/>
            <person name="Vlamakis H."/>
            <person name="Clish C."/>
            <person name="Bullock K."/>
            <person name="Deik A."/>
            <person name="Scott J."/>
            <person name="Pierce K.A."/>
            <person name="Xavier R.J."/>
            <person name="Alm E.J."/>
        </authorList>
    </citation>
    <scope>NUCLEOTIDE SEQUENCE [LARGE SCALE GENOMIC DNA]</scope>
    <source>
        <strain evidence="2 3">BIOML-A15</strain>
    </source>
</reference>
<dbReference type="AlphaFoldDB" id="A0A413UZP6"/>
<evidence type="ECO:0000313" key="3">
    <source>
        <dbReference type="Proteomes" id="UP000424805"/>
    </source>
</evidence>
<comment type="caution">
    <text evidence="2">The sequence shown here is derived from an EMBL/GenBank/DDBJ whole genome shotgun (WGS) entry which is preliminary data.</text>
</comment>
<name>A0A413UZP6_BACOV</name>
<dbReference type="RefSeq" id="WP_004326541.1">
    <property type="nucleotide sequence ID" value="NZ_CAKJZG010000003.1"/>
</dbReference>
<evidence type="ECO:0000313" key="2">
    <source>
        <dbReference type="EMBL" id="KAA4622246.1"/>
    </source>
</evidence>
<feature type="region of interest" description="Disordered" evidence="1">
    <location>
        <begin position="42"/>
        <end position="71"/>
    </location>
</feature>
<accession>A0A413UZP6</accession>
<proteinExistence type="predicted"/>
<evidence type="ECO:0000256" key="1">
    <source>
        <dbReference type="SAM" id="MobiDB-lite"/>
    </source>
</evidence>
<dbReference type="Proteomes" id="UP000424805">
    <property type="component" value="Unassembled WGS sequence"/>
</dbReference>
<organism evidence="2 3">
    <name type="scientific">Bacteroides ovatus</name>
    <dbReference type="NCBI Taxonomy" id="28116"/>
    <lineage>
        <taxon>Bacteria</taxon>
        <taxon>Pseudomonadati</taxon>
        <taxon>Bacteroidota</taxon>
        <taxon>Bacteroidia</taxon>
        <taxon>Bacteroidales</taxon>
        <taxon>Bacteroidaceae</taxon>
        <taxon>Bacteroides</taxon>
    </lineage>
</organism>
<protein>
    <submittedName>
        <fullName evidence="2">Uncharacterized protein</fullName>
    </submittedName>
</protein>
<dbReference type="EMBL" id="VWFP01000026">
    <property type="protein sequence ID" value="KAA4622246.1"/>
    <property type="molecule type" value="Genomic_DNA"/>
</dbReference>